<dbReference type="Pfam" id="PF03881">
    <property type="entry name" value="Fructosamin_kin"/>
    <property type="match status" value="1"/>
</dbReference>
<evidence type="ECO:0000313" key="4">
    <source>
        <dbReference type="Proteomes" id="UP000321578"/>
    </source>
</evidence>
<keyword evidence="4" id="KW-1185">Reference proteome</keyword>
<sequence>MFPSALKNHLEERFSLRITSAEALSGGDINEVYLLKTNSDYFVVKLNAVNKFPDMFEKESAGLKALRDTETIDIPEVLSYGDFEAHTYLIMAYRKEGAKQPDFWEGFGTQLADLHQHSNARFGFEADNYYGSLPQYNDYCDSAHAFYIEQRLKPQFKLARDNGYEFKHLDAFYKQLESLIPDEKPALLHGDLWSGNYLTNSKGEPCLVDPAVAYGPREMDLAMMRLFGGFDPLLFQAYDAAFSLEPAWKDRIKLWQLYYILGHVNLFGGHYYAQAKTIIAFYS</sequence>
<name>A0A5C6ZAX7_9FLAO</name>
<dbReference type="Gene3D" id="3.30.200.20">
    <property type="entry name" value="Phosphorylase Kinase, domain 1"/>
    <property type="match status" value="1"/>
</dbReference>
<comment type="caution">
    <text evidence="3">The sequence shown here is derived from an EMBL/GenBank/DDBJ whole genome shotgun (WGS) entry which is preliminary data.</text>
</comment>
<dbReference type="OrthoDB" id="5291879at2"/>
<dbReference type="PIRSF" id="PIRSF006221">
    <property type="entry name" value="Ketosamine-3-kinase"/>
    <property type="match status" value="1"/>
</dbReference>
<keyword evidence="2" id="KW-0808">Transferase</keyword>
<dbReference type="SUPFAM" id="SSF56112">
    <property type="entry name" value="Protein kinase-like (PK-like)"/>
    <property type="match status" value="1"/>
</dbReference>
<evidence type="ECO:0000313" key="3">
    <source>
        <dbReference type="EMBL" id="TXD87133.1"/>
    </source>
</evidence>
<dbReference type="GO" id="GO:0016301">
    <property type="term" value="F:kinase activity"/>
    <property type="evidence" value="ECO:0007669"/>
    <property type="project" value="UniProtKB-UniRule"/>
</dbReference>
<organism evidence="3 4">
    <name type="scientific">Subsaximicrobium wynnwilliamsii</name>
    <dbReference type="NCBI Taxonomy" id="291179"/>
    <lineage>
        <taxon>Bacteria</taxon>
        <taxon>Pseudomonadati</taxon>
        <taxon>Bacteroidota</taxon>
        <taxon>Flavobacteriia</taxon>
        <taxon>Flavobacteriales</taxon>
        <taxon>Flavobacteriaceae</taxon>
        <taxon>Subsaximicrobium</taxon>
    </lineage>
</organism>
<comment type="similarity">
    <text evidence="1 2">Belongs to the fructosamine kinase family.</text>
</comment>
<accession>A0A5C6ZAX7</accession>
<gene>
    <name evidence="3" type="ORF">ESY86_18065</name>
</gene>
<evidence type="ECO:0000256" key="1">
    <source>
        <dbReference type="ARBA" id="ARBA00009460"/>
    </source>
</evidence>
<dbReference type="Gene3D" id="3.90.1200.10">
    <property type="match status" value="1"/>
</dbReference>
<keyword evidence="2 3" id="KW-0418">Kinase</keyword>
<evidence type="ECO:0000256" key="2">
    <source>
        <dbReference type="PIRNR" id="PIRNR006221"/>
    </source>
</evidence>
<proteinExistence type="inferred from homology"/>
<dbReference type="EMBL" id="VORO01000029">
    <property type="protein sequence ID" value="TXD87133.1"/>
    <property type="molecule type" value="Genomic_DNA"/>
</dbReference>
<protein>
    <submittedName>
        <fullName evidence="3">Fructosamine kinase family protein</fullName>
    </submittedName>
</protein>
<dbReference type="PANTHER" id="PTHR12149:SF8">
    <property type="entry name" value="PROTEIN-RIBULOSAMINE 3-KINASE"/>
    <property type="match status" value="1"/>
</dbReference>
<dbReference type="PANTHER" id="PTHR12149">
    <property type="entry name" value="FRUCTOSAMINE 3 KINASE-RELATED PROTEIN"/>
    <property type="match status" value="1"/>
</dbReference>
<dbReference type="InterPro" id="IPR011009">
    <property type="entry name" value="Kinase-like_dom_sf"/>
</dbReference>
<reference evidence="3 4" key="1">
    <citation type="submission" date="2019-08" db="EMBL/GenBank/DDBJ databases">
        <title>Genomes of Subsaximicrobium wynnwilliamsii strains.</title>
        <authorList>
            <person name="Bowman J.P."/>
        </authorList>
    </citation>
    <scope>NUCLEOTIDE SEQUENCE [LARGE SCALE GENOMIC DNA]</scope>
    <source>
        <strain evidence="3 4">2-80-2</strain>
    </source>
</reference>
<dbReference type="InterPro" id="IPR016477">
    <property type="entry name" value="Fructo-/Ketosamine-3-kinase"/>
</dbReference>
<dbReference type="RefSeq" id="WP_147088130.1">
    <property type="nucleotide sequence ID" value="NZ_VORM01000033.1"/>
</dbReference>
<dbReference type="Proteomes" id="UP000321578">
    <property type="component" value="Unassembled WGS sequence"/>
</dbReference>
<dbReference type="AlphaFoldDB" id="A0A5C6ZAX7"/>